<protein>
    <submittedName>
        <fullName evidence="1">Uncharacterized protein</fullName>
    </submittedName>
</protein>
<proteinExistence type="predicted"/>
<dbReference type="EMBL" id="JRZE01000006">
    <property type="protein sequence ID" value="KHF42923.1"/>
    <property type="molecule type" value="Genomic_DNA"/>
</dbReference>
<accession>A0A837D589</accession>
<dbReference type="AlphaFoldDB" id="A0A837D589"/>
<organism evidence="1 2">
    <name type="scientific">Saccharomonospora viridis</name>
    <dbReference type="NCBI Taxonomy" id="1852"/>
    <lineage>
        <taxon>Bacteria</taxon>
        <taxon>Bacillati</taxon>
        <taxon>Actinomycetota</taxon>
        <taxon>Actinomycetes</taxon>
        <taxon>Pseudonocardiales</taxon>
        <taxon>Pseudonocardiaceae</taxon>
        <taxon>Saccharomonospora</taxon>
    </lineage>
</organism>
<reference evidence="1 2" key="1">
    <citation type="submission" date="2014-10" db="EMBL/GenBank/DDBJ databases">
        <title>Genome sequence of Micropolyspora internatus JCM3315.</title>
        <authorList>
            <person name="Shin S.-K."/>
            <person name="Yi H."/>
        </authorList>
    </citation>
    <scope>NUCLEOTIDE SEQUENCE [LARGE SCALE GENOMIC DNA]</scope>
    <source>
        <strain evidence="1 2">JCM 3315</strain>
    </source>
</reference>
<evidence type="ECO:0000313" key="2">
    <source>
        <dbReference type="Proteomes" id="UP000030848"/>
    </source>
</evidence>
<dbReference type="Proteomes" id="UP000030848">
    <property type="component" value="Unassembled WGS sequence"/>
</dbReference>
<name>A0A837D589_9PSEU</name>
<comment type="caution">
    <text evidence="1">The sequence shown here is derived from an EMBL/GenBank/DDBJ whole genome shotgun (WGS) entry which is preliminary data.</text>
</comment>
<gene>
    <name evidence="1" type="ORF">MINT15_31250</name>
</gene>
<sequence>MKEEAGLIHERGDSSAVFAIDEIKVDPECREYGVKPDKGHTLLLHVRVATGDEADANDAMSLLLSPCNFAELGSDGVTSPASSGMCTDPDEYLPMQFGMNQKYRGTIEVVVPEVSGTLILTNYGVVAGSGSIPQTRSKSSETGTAPSTGAVFRAWLRCRTHSPSSRHVEAVPAVLERLCGTTSSRC</sequence>
<evidence type="ECO:0000313" key="1">
    <source>
        <dbReference type="EMBL" id="KHF42923.1"/>
    </source>
</evidence>